<dbReference type="AlphaFoldDB" id="A0A1E3NGZ9"/>
<feature type="domain" description="NmrA-like" evidence="1">
    <location>
        <begin position="2"/>
        <end position="251"/>
    </location>
</feature>
<evidence type="ECO:0000259" key="1">
    <source>
        <dbReference type="Pfam" id="PF05368"/>
    </source>
</evidence>
<dbReference type="GeneID" id="30178448"/>
<organism evidence="2 3">
    <name type="scientific">Pichia membranifaciens NRRL Y-2026</name>
    <dbReference type="NCBI Taxonomy" id="763406"/>
    <lineage>
        <taxon>Eukaryota</taxon>
        <taxon>Fungi</taxon>
        <taxon>Dikarya</taxon>
        <taxon>Ascomycota</taxon>
        <taxon>Saccharomycotina</taxon>
        <taxon>Pichiomycetes</taxon>
        <taxon>Pichiales</taxon>
        <taxon>Pichiaceae</taxon>
        <taxon>Pichia</taxon>
    </lineage>
</organism>
<dbReference type="Proteomes" id="UP000094455">
    <property type="component" value="Unassembled WGS sequence"/>
</dbReference>
<evidence type="ECO:0000313" key="3">
    <source>
        <dbReference type="Proteomes" id="UP000094455"/>
    </source>
</evidence>
<dbReference type="OrthoDB" id="10262413at2759"/>
<keyword evidence="3" id="KW-1185">Reference proteome</keyword>
<dbReference type="InterPro" id="IPR008030">
    <property type="entry name" value="NmrA-like"/>
</dbReference>
<dbReference type="InterPro" id="IPR051604">
    <property type="entry name" value="Ergot_Alk_Oxidoreductase"/>
</dbReference>
<name>A0A1E3NGZ9_9ASCO</name>
<dbReference type="Gene3D" id="3.90.25.10">
    <property type="entry name" value="UDP-galactose 4-epimerase, domain 1"/>
    <property type="match status" value="1"/>
</dbReference>
<gene>
    <name evidence="2" type="ORF">PICMEDRAFT_17821</name>
</gene>
<dbReference type="Pfam" id="PF05368">
    <property type="entry name" value="NmrA"/>
    <property type="match status" value="1"/>
</dbReference>
<reference evidence="2 3" key="1">
    <citation type="journal article" date="2016" name="Proc. Natl. Acad. Sci. U.S.A.">
        <title>Comparative genomics of biotechnologically important yeasts.</title>
        <authorList>
            <person name="Riley R."/>
            <person name="Haridas S."/>
            <person name="Wolfe K.H."/>
            <person name="Lopes M.R."/>
            <person name="Hittinger C.T."/>
            <person name="Goeker M."/>
            <person name="Salamov A.A."/>
            <person name="Wisecaver J.H."/>
            <person name="Long T.M."/>
            <person name="Calvey C.H."/>
            <person name="Aerts A.L."/>
            <person name="Barry K.W."/>
            <person name="Choi C."/>
            <person name="Clum A."/>
            <person name="Coughlan A.Y."/>
            <person name="Deshpande S."/>
            <person name="Douglass A.P."/>
            <person name="Hanson S.J."/>
            <person name="Klenk H.-P."/>
            <person name="LaButti K.M."/>
            <person name="Lapidus A."/>
            <person name="Lindquist E.A."/>
            <person name="Lipzen A.M."/>
            <person name="Meier-Kolthoff J.P."/>
            <person name="Ohm R.A."/>
            <person name="Otillar R.P."/>
            <person name="Pangilinan J.L."/>
            <person name="Peng Y."/>
            <person name="Rokas A."/>
            <person name="Rosa C.A."/>
            <person name="Scheuner C."/>
            <person name="Sibirny A.A."/>
            <person name="Slot J.C."/>
            <person name="Stielow J.B."/>
            <person name="Sun H."/>
            <person name="Kurtzman C.P."/>
            <person name="Blackwell M."/>
            <person name="Grigoriev I.V."/>
            <person name="Jeffries T.W."/>
        </authorList>
    </citation>
    <scope>NUCLEOTIDE SEQUENCE [LARGE SCALE GENOMIC DNA]</scope>
    <source>
        <strain evidence="2 3">NRRL Y-2026</strain>
    </source>
</reference>
<accession>A0A1E3NGZ9</accession>
<evidence type="ECO:0000313" key="2">
    <source>
        <dbReference type="EMBL" id="ODQ45356.1"/>
    </source>
</evidence>
<dbReference type="InterPro" id="IPR036291">
    <property type="entry name" value="NAD(P)-bd_dom_sf"/>
</dbReference>
<sequence length="292" mass="31892">MKIVLLGSRGNIANPLSKLLVSKGADVTVITRSQKNVDAIESDGAKAAVGSVDDVEFLTKTFDKATSVFILIPANLFEKNALKTMIAQCNKVCDAVLKAGVKHVVYLSGIGSDIPEVGFHSENELILKNKLAGLDSVYLVRPSDYFANFLRNIDSIKKDGAIYSNTPKEQVESYVHPIDVAEVCSGLLFSPGNDMFKIINVEGDFASGEQVEKLLMDAIHIPVKWVHLSDADASKALVSAGMPEENVMPLLTIFSETYHNGITNFIKNQGSVYGKHKLADYFKKEFAAEYNK</sequence>
<dbReference type="SUPFAM" id="SSF51735">
    <property type="entry name" value="NAD(P)-binding Rossmann-fold domains"/>
    <property type="match status" value="1"/>
</dbReference>
<dbReference type="EMBL" id="KV454005">
    <property type="protein sequence ID" value="ODQ45356.1"/>
    <property type="molecule type" value="Genomic_DNA"/>
</dbReference>
<dbReference type="RefSeq" id="XP_019016469.1">
    <property type="nucleotide sequence ID" value="XM_019161761.1"/>
</dbReference>
<proteinExistence type="predicted"/>
<protein>
    <recommendedName>
        <fullName evidence="1">NmrA-like domain-containing protein</fullName>
    </recommendedName>
</protein>
<dbReference type="Gene3D" id="3.40.50.720">
    <property type="entry name" value="NAD(P)-binding Rossmann-like Domain"/>
    <property type="match status" value="1"/>
</dbReference>
<dbReference type="PANTHER" id="PTHR43162">
    <property type="match status" value="1"/>
</dbReference>
<dbReference type="PANTHER" id="PTHR43162:SF1">
    <property type="entry name" value="PRESTALK A DIFFERENTIATION PROTEIN A"/>
    <property type="match status" value="1"/>
</dbReference>